<feature type="region of interest" description="Disordered" evidence="14">
    <location>
        <begin position="33"/>
        <end position="54"/>
    </location>
</feature>
<keyword evidence="6" id="KW-0597">Phosphoprotein</keyword>
<feature type="compositionally biased region" description="Low complexity" evidence="14">
    <location>
        <begin position="772"/>
        <end position="784"/>
    </location>
</feature>
<evidence type="ECO:0000313" key="15">
    <source>
        <dbReference type="EMBL" id="PWN42982.1"/>
    </source>
</evidence>
<feature type="region of interest" description="Disordered" evidence="14">
    <location>
        <begin position="594"/>
        <end position="633"/>
    </location>
</feature>
<keyword evidence="10" id="KW-0206">Cytoskeleton</keyword>
<feature type="region of interest" description="Disordered" evidence="14">
    <location>
        <begin position="505"/>
        <end position="559"/>
    </location>
</feature>
<dbReference type="Proteomes" id="UP000245783">
    <property type="component" value="Unassembled WGS sequence"/>
</dbReference>
<feature type="compositionally biased region" description="Acidic residues" evidence="14">
    <location>
        <begin position="602"/>
        <end position="616"/>
    </location>
</feature>
<name>A0A316VZS7_9BASI</name>
<evidence type="ECO:0000256" key="11">
    <source>
        <dbReference type="ARBA" id="ARBA00034776"/>
    </source>
</evidence>
<evidence type="ECO:0000256" key="6">
    <source>
        <dbReference type="ARBA" id="ARBA00022553"/>
    </source>
</evidence>
<keyword evidence="5" id="KW-1017">Isopeptide bond</keyword>
<keyword evidence="9" id="KW-0175">Coiled coil</keyword>
<evidence type="ECO:0000256" key="5">
    <source>
        <dbReference type="ARBA" id="ARBA00022499"/>
    </source>
</evidence>
<feature type="compositionally biased region" description="Polar residues" evidence="14">
    <location>
        <begin position="544"/>
        <end position="559"/>
    </location>
</feature>
<dbReference type="STRING" id="1522189.A0A316VZS7"/>
<dbReference type="InterPro" id="IPR008603">
    <property type="entry name" value="DCTN4"/>
</dbReference>
<keyword evidence="7" id="KW-0832">Ubl conjugation</keyword>
<dbReference type="InParanoid" id="A0A316VZS7"/>
<dbReference type="PANTHER" id="PTHR13034:SF2">
    <property type="entry name" value="DYNACTIN SUBUNIT 4"/>
    <property type="match status" value="1"/>
</dbReference>
<evidence type="ECO:0000256" key="1">
    <source>
        <dbReference type="ARBA" id="ARBA00004300"/>
    </source>
</evidence>
<evidence type="ECO:0000256" key="3">
    <source>
        <dbReference type="ARBA" id="ARBA00004657"/>
    </source>
</evidence>
<dbReference type="OrthoDB" id="283815at2759"/>
<evidence type="ECO:0000256" key="4">
    <source>
        <dbReference type="ARBA" id="ARBA00022490"/>
    </source>
</evidence>
<feature type="compositionally biased region" description="Low complexity" evidence="14">
    <location>
        <begin position="40"/>
        <end position="54"/>
    </location>
</feature>
<dbReference type="GO" id="GO:0005869">
    <property type="term" value="C:dynactin complex"/>
    <property type="evidence" value="ECO:0007669"/>
    <property type="project" value="InterPro"/>
</dbReference>
<feature type="compositionally biased region" description="Basic and acidic residues" evidence="14">
    <location>
        <begin position="794"/>
        <end position="803"/>
    </location>
</feature>
<dbReference type="GeneID" id="37037503"/>
<evidence type="ECO:0000256" key="9">
    <source>
        <dbReference type="ARBA" id="ARBA00023054"/>
    </source>
</evidence>
<keyword evidence="8" id="KW-0007">Acetylation</keyword>
<organism evidence="15 16">
    <name type="scientific">Ceraceosorus guamensis</name>
    <dbReference type="NCBI Taxonomy" id="1522189"/>
    <lineage>
        <taxon>Eukaryota</taxon>
        <taxon>Fungi</taxon>
        <taxon>Dikarya</taxon>
        <taxon>Basidiomycota</taxon>
        <taxon>Ustilaginomycotina</taxon>
        <taxon>Exobasidiomycetes</taxon>
        <taxon>Ceraceosorales</taxon>
        <taxon>Ceraceosoraceae</taxon>
        <taxon>Ceraceosorus</taxon>
    </lineage>
</organism>
<accession>A0A316VZS7</accession>
<feature type="compositionally biased region" description="Low complexity" evidence="14">
    <location>
        <begin position="418"/>
        <end position="429"/>
    </location>
</feature>
<keyword evidence="4" id="KW-0963">Cytoplasm</keyword>
<dbReference type="AlphaFoldDB" id="A0A316VZS7"/>
<comment type="similarity">
    <text evidence="11">Belongs to the dynactin subunit 4 family.</text>
</comment>
<feature type="region of interest" description="Disordered" evidence="14">
    <location>
        <begin position="418"/>
        <end position="445"/>
    </location>
</feature>
<evidence type="ECO:0000256" key="13">
    <source>
        <dbReference type="ARBA" id="ARBA00093507"/>
    </source>
</evidence>
<dbReference type="RefSeq" id="XP_025370142.1">
    <property type="nucleotide sequence ID" value="XM_025515633.1"/>
</dbReference>
<reference evidence="15 16" key="1">
    <citation type="journal article" date="2018" name="Mol. Biol. Evol.">
        <title>Broad Genomic Sampling Reveals a Smut Pathogenic Ancestry of the Fungal Clade Ustilaginomycotina.</title>
        <authorList>
            <person name="Kijpornyongpan T."/>
            <person name="Mondo S.J."/>
            <person name="Barry K."/>
            <person name="Sandor L."/>
            <person name="Lee J."/>
            <person name="Lipzen A."/>
            <person name="Pangilinan J."/>
            <person name="LaButti K."/>
            <person name="Hainaut M."/>
            <person name="Henrissat B."/>
            <person name="Grigoriev I.V."/>
            <person name="Spatafora J.W."/>
            <person name="Aime M.C."/>
        </authorList>
    </citation>
    <scope>NUCLEOTIDE SEQUENCE [LARGE SCALE GENOMIC DNA]</scope>
    <source>
        <strain evidence="15 16">MCA 4658</strain>
    </source>
</reference>
<comment type="subcellular location">
    <subcellularLocation>
        <location evidence="1">Cytoplasm</location>
        <location evidence="1">Cytoskeleton</location>
        <location evidence="1">Microtubule organizing center</location>
        <location evidence="1">Centrosome</location>
    </subcellularLocation>
    <subcellularLocation>
        <location evidence="2">Cytoplasm</location>
        <location evidence="2">Cytoskeleton</location>
        <location evidence="2">Stress fiber</location>
    </subcellularLocation>
    <subcellularLocation>
        <location evidence="3">Cytoplasm</location>
        <location evidence="3">Myofibril</location>
    </subcellularLocation>
</comment>
<dbReference type="GO" id="GO:0001725">
    <property type="term" value="C:stress fiber"/>
    <property type="evidence" value="ECO:0007669"/>
    <property type="project" value="UniProtKB-SubCell"/>
</dbReference>
<protein>
    <recommendedName>
        <fullName evidence="12">Dynactin subunit 4</fullName>
    </recommendedName>
</protein>
<evidence type="ECO:0000256" key="7">
    <source>
        <dbReference type="ARBA" id="ARBA00022843"/>
    </source>
</evidence>
<gene>
    <name evidence="15" type="ORF">IE81DRAFT_341042</name>
</gene>
<sequence length="803" mass="85814">MPASVTFHCPCLGPNAVGPQACSSTSAAHPSQYGQGSGLPGSSNSNSNTQASSSASVPLLSNRDSFHQLSSLYFCEECDSIRCSLCVTVEPSSYFCPNCLFDAPLPSVKESRGRCDRSCFECPICQTALNLVGSDNEKGIDPLHANASVGVPPYYLLCNVCKWDSKESSITFEKPTGLALQMKRAEKVPPDFDEFDGLKAHYKDYMEYQLTLLEDESSSNAIPASSKSSAAMAAASAALRQSRLLKDVPSLARDQRFLKGLQGPPTRDKDADQYHKEKNKTYKTKNGYVTGANGVAGKRDERRIRLSERLSDGSTFTTFDQRWQNLWDQNVRAAELRPTPVRLQAKQTKRCPSCRHIIIKPDIKAPVKRFKIRLMAMNYLPDIFILGPVTVAPLLGGNVGLSVEEIRAAKRASLLGGAGSVAGRSSESGTGSSLRRRPQSVMVGAGGGAGLGGSAFLSGSAGTSMDEEHLTPGRIYTFEVTFTNPLDDAMQVNLGIILPSSATVPVERAAPESPPPRSAQGSTSPPLPSSPPGTQSSPRKSAPAGSNQDPTSPNRAMSHNKQIWSVTPSTTFFPINAFNEVWELDEEDADLLKEPRPSLLGDDVEDDPGRDDFLDEDGIRQKGAGRRTRKSDGILKRKGNATTIGLDLSLGKEAAGDIEFLLYVAYTYRPDEALEEEGEKGHKGYAGKAEHADPSHSAAKTFSFWCRVRLGHCDGASTATGTGLPLTSAAGASRGAGLDRRRSVLSLGPTMTNVGSRNVSGLGIKAEGKDAPSVTSSSFTSPPVLGRNASTLETPREDAAEDA</sequence>
<proteinExistence type="inferred from homology"/>
<dbReference type="PANTHER" id="PTHR13034">
    <property type="entry name" value="DYNACTIN P62 SUBUNIT"/>
    <property type="match status" value="1"/>
</dbReference>
<evidence type="ECO:0000256" key="14">
    <source>
        <dbReference type="SAM" id="MobiDB-lite"/>
    </source>
</evidence>
<evidence type="ECO:0000256" key="2">
    <source>
        <dbReference type="ARBA" id="ARBA00004529"/>
    </source>
</evidence>
<evidence type="ECO:0000313" key="16">
    <source>
        <dbReference type="Proteomes" id="UP000245783"/>
    </source>
</evidence>
<keyword evidence="16" id="KW-1185">Reference proteome</keyword>
<evidence type="ECO:0000256" key="10">
    <source>
        <dbReference type="ARBA" id="ARBA00023212"/>
    </source>
</evidence>
<dbReference type="EMBL" id="KZ819374">
    <property type="protein sequence ID" value="PWN42982.1"/>
    <property type="molecule type" value="Genomic_DNA"/>
</dbReference>
<evidence type="ECO:0000256" key="12">
    <source>
        <dbReference type="ARBA" id="ARBA00034864"/>
    </source>
</evidence>
<evidence type="ECO:0000256" key="8">
    <source>
        <dbReference type="ARBA" id="ARBA00022990"/>
    </source>
</evidence>
<dbReference type="Pfam" id="PF05502">
    <property type="entry name" value="Dynactin_p62"/>
    <property type="match status" value="1"/>
</dbReference>
<feature type="region of interest" description="Disordered" evidence="14">
    <location>
        <begin position="756"/>
        <end position="803"/>
    </location>
</feature>
<comment type="subunit">
    <text evidence="13">Subunit of dynactin, a multiprotein complex part of a tripartite complex with dynein and a adapter, such as BICDL1, BICD2 or HOOK3. The dynactin complex is built around ACTR1A/ACTB filament and consists of an actin-related filament composed of a shoulder domain, a pointed end and a barbed end. Its length is defined by its flexible shoulder domain. The soulder is composed of 2 DCTN1 subunits, 4 DCTN2 and 2 DCTN3. The 4 DCNT2 (via N-terminus) bind the ACTR1A filament and act as molecular rulers to determine the length. The pointed end is important for binding dynein-dynactin cargo adapters. Consists of 4 subunits: ACTR10, DCNT4, DCTN5 and DCTN6. The barbed end is composed of a CAPZA1:CAPZB heterodimers, which binds ACTR1A/ACTB filament and dynactin and stabilizes dynactin. Interacts with ATP7B, but not ATP7A, in a copper-dependent manner. Interacts with ANK2; this interaction is required for localization at costameres. Interacts with N4BP2L1.</text>
</comment>